<feature type="region of interest" description="Disordered" evidence="1">
    <location>
        <begin position="202"/>
        <end position="232"/>
    </location>
</feature>
<proteinExistence type="predicted"/>
<feature type="compositionally biased region" description="Basic and acidic residues" evidence="1">
    <location>
        <begin position="222"/>
        <end position="232"/>
    </location>
</feature>
<dbReference type="EMBL" id="BSYO01000007">
    <property type="protein sequence ID" value="GMH07791.1"/>
    <property type="molecule type" value="Genomic_DNA"/>
</dbReference>
<organism evidence="2 3">
    <name type="scientific">Nepenthes gracilis</name>
    <name type="common">Slender pitcher plant</name>
    <dbReference type="NCBI Taxonomy" id="150966"/>
    <lineage>
        <taxon>Eukaryota</taxon>
        <taxon>Viridiplantae</taxon>
        <taxon>Streptophyta</taxon>
        <taxon>Embryophyta</taxon>
        <taxon>Tracheophyta</taxon>
        <taxon>Spermatophyta</taxon>
        <taxon>Magnoliopsida</taxon>
        <taxon>eudicotyledons</taxon>
        <taxon>Gunneridae</taxon>
        <taxon>Pentapetalae</taxon>
        <taxon>Caryophyllales</taxon>
        <taxon>Nepenthaceae</taxon>
        <taxon>Nepenthes</taxon>
    </lineage>
</organism>
<comment type="caution">
    <text evidence="2">The sequence shown here is derived from an EMBL/GenBank/DDBJ whole genome shotgun (WGS) entry which is preliminary data.</text>
</comment>
<evidence type="ECO:0000313" key="3">
    <source>
        <dbReference type="Proteomes" id="UP001279734"/>
    </source>
</evidence>
<gene>
    <name evidence="2" type="ORF">Nepgr_009631</name>
</gene>
<protein>
    <submittedName>
        <fullName evidence="2">Uncharacterized protein</fullName>
    </submittedName>
</protein>
<accession>A0AAD3SBK7</accession>
<feature type="compositionally biased region" description="Low complexity" evidence="1">
    <location>
        <begin position="18"/>
        <end position="27"/>
    </location>
</feature>
<feature type="region of interest" description="Disordered" evidence="1">
    <location>
        <begin position="15"/>
        <end position="46"/>
    </location>
</feature>
<reference evidence="2" key="1">
    <citation type="submission" date="2023-05" db="EMBL/GenBank/DDBJ databases">
        <title>Nepenthes gracilis genome sequencing.</title>
        <authorList>
            <person name="Fukushima K."/>
        </authorList>
    </citation>
    <scope>NUCLEOTIDE SEQUENCE</scope>
    <source>
        <strain evidence="2">SING2019-196</strain>
    </source>
</reference>
<evidence type="ECO:0000256" key="1">
    <source>
        <dbReference type="SAM" id="MobiDB-lite"/>
    </source>
</evidence>
<name>A0AAD3SBK7_NEPGR</name>
<keyword evidence="3" id="KW-1185">Reference proteome</keyword>
<evidence type="ECO:0000313" key="2">
    <source>
        <dbReference type="EMBL" id="GMH07791.1"/>
    </source>
</evidence>
<dbReference type="AlphaFoldDB" id="A0AAD3SBK7"/>
<dbReference type="Proteomes" id="UP001279734">
    <property type="component" value="Unassembled WGS sequence"/>
</dbReference>
<sequence>MVALSPFTCCANLMERPSSSSESKSFSDTPGRSAQALRVPDGVVPPTAEAEGCHSEATMMGPMWFLRVPPDFEMDGDADHYREIEQARAHAAHFEKAWAESEARVSRFAGANMQARDHILALQEEFKQFRAHSEEKLVRLEAKLRSRFRSKEVAPALERRFQDGISLNQRIVTLEEPNFYIGILDSRNSSALTCADLTEYTAPIGSRPGEGSSGDSDPQSGRGHDWNLRHFY</sequence>